<comment type="catalytic activity">
    <reaction evidence="9 10">
        <text>dTTP + alpha-D-glucose 1-phosphate + H(+) = dTDP-alpha-D-glucose + diphosphate</text>
        <dbReference type="Rhea" id="RHEA:15225"/>
        <dbReference type="ChEBI" id="CHEBI:15378"/>
        <dbReference type="ChEBI" id="CHEBI:33019"/>
        <dbReference type="ChEBI" id="CHEBI:37568"/>
        <dbReference type="ChEBI" id="CHEBI:57477"/>
        <dbReference type="ChEBI" id="CHEBI:58601"/>
        <dbReference type="EC" id="2.7.7.24"/>
    </reaction>
</comment>
<dbReference type="NCBIfam" id="TIGR01207">
    <property type="entry name" value="rmlA"/>
    <property type="match status" value="1"/>
</dbReference>
<evidence type="ECO:0000256" key="4">
    <source>
        <dbReference type="ARBA" id="ARBA00017654"/>
    </source>
</evidence>
<feature type="domain" description="Nucleotidyl transferase" evidence="11">
    <location>
        <begin position="2"/>
        <end position="237"/>
    </location>
</feature>
<dbReference type="EC" id="2.7.7.24" evidence="3 10"/>
<evidence type="ECO:0000256" key="6">
    <source>
        <dbReference type="ARBA" id="ARBA00022695"/>
    </source>
</evidence>
<comment type="function">
    <text evidence="10">Catalyzes the formation of dTDP-glucose, from dTTP and glucose 1-phosphate, as well as its pyrophosphorolysis.</text>
</comment>
<dbReference type="RefSeq" id="WP_212726011.1">
    <property type="nucleotide sequence ID" value="NZ_CP071249.1"/>
</dbReference>
<evidence type="ECO:0000256" key="1">
    <source>
        <dbReference type="ARBA" id="ARBA00001946"/>
    </source>
</evidence>
<dbReference type="PANTHER" id="PTHR43532">
    <property type="entry name" value="GLUCOSE-1-PHOSPHATE THYMIDYLYLTRANSFERASE"/>
    <property type="match status" value="1"/>
</dbReference>
<evidence type="ECO:0000313" key="12">
    <source>
        <dbReference type="EMBL" id="UUF07123.1"/>
    </source>
</evidence>
<name>A0ABY5JKB6_9FIRM</name>
<evidence type="ECO:0000256" key="7">
    <source>
        <dbReference type="ARBA" id="ARBA00022723"/>
    </source>
</evidence>
<keyword evidence="8 10" id="KW-0460">Magnesium</keyword>
<dbReference type="GO" id="GO:0008879">
    <property type="term" value="F:glucose-1-phosphate thymidylyltransferase activity"/>
    <property type="evidence" value="ECO:0007669"/>
    <property type="project" value="UniProtKB-EC"/>
</dbReference>
<dbReference type="EMBL" id="CP071249">
    <property type="protein sequence ID" value="UUF07123.1"/>
    <property type="molecule type" value="Genomic_DNA"/>
</dbReference>
<comment type="cofactor">
    <cofactor evidence="1">
        <name>Mg(2+)</name>
        <dbReference type="ChEBI" id="CHEBI:18420"/>
    </cofactor>
</comment>
<gene>
    <name evidence="12" type="primary">rfbA</name>
    <name evidence="12" type="ORF">J0J69_06440</name>
</gene>
<evidence type="ECO:0000256" key="10">
    <source>
        <dbReference type="RuleBase" id="RU003706"/>
    </source>
</evidence>
<dbReference type="PANTHER" id="PTHR43532:SF1">
    <property type="entry name" value="GLUCOSE-1-PHOSPHATE THYMIDYLYLTRANSFERASE 1"/>
    <property type="match status" value="1"/>
</dbReference>
<protein>
    <recommendedName>
        <fullName evidence="4 10">Glucose-1-phosphate thymidylyltransferase</fullName>
        <ecNumber evidence="3 10">2.7.7.24</ecNumber>
    </recommendedName>
</protein>
<organism evidence="12 13">
    <name type="scientific">Turicibacter bilis</name>
    <dbReference type="NCBI Taxonomy" id="2735723"/>
    <lineage>
        <taxon>Bacteria</taxon>
        <taxon>Bacillati</taxon>
        <taxon>Bacillota</taxon>
        <taxon>Erysipelotrichia</taxon>
        <taxon>Erysipelotrichales</taxon>
        <taxon>Turicibacteraceae</taxon>
        <taxon>Turicibacter</taxon>
    </lineage>
</organism>
<evidence type="ECO:0000256" key="3">
    <source>
        <dbReference type="ARBA" id="ARBA00012461"/>
    </source>
</evidence>
<evidence type="ECO:0000313" key="13">
    <source>
        <dbReference type="Proteomes" id="UP001058016"/>
    </source>
</evidence>
<proteinExistence type="inferred from homology"/>
<dbReference type="InterPro" id="IPR005907">
    <property type="entry name" value="G1P_thy_trans_s"/>
</dbReference>
<dbReference type="CDD" id="cd02538">
    <property type="entry name" value="G1P_TT_short"/>
    <property type="match status" value="1"/>
</dbReference>
<dbReference type="Proteomes" id="UP001058016">
    <property type="component" value="Chromosome"/>
</dbReference>
<dbReference type="SUPFAM" id="SSF53448">
    <property type="entry name" value="Nucleotide-diphospho-sugar transferases"/>
    <property type="match status" value="1"/>
</dbReference>
<evidence type="ECO:0000256" key="9">
    <source>
        <dbReference type="ARBA" id="ARBA00049336"/>
    </source>
</evidence>
<keyword evidence="13" id="KW-1185">Reference proteome</keyword>
<sequence length="289" mass="32363">MKGIILAGGSGTRLYPITKSVSKQALPIYDKPMIYYPLSVLMLAGIQDILIISTPRDITLFQELLGDGSHLGLTIEYKVQEQPNGLAEAFIIGEEFIGNDKVALVLGDNIFHGYGFSERLQKAVEREESTIFGYHVSDPSAFGVVEFDQDFNVLSIEEKPVQPKSNYAVPGLYFYDNEVVEIAKNIKPSPRGELEITDINNEYLRRGKLKVELFGRGMAWLDTGTHRGLLDAANYVEAVQTRQGLYVSCLEEIAYRKGYISKEQLLELAQPLLKTEYGQYLVKIANEVI</sequence>
<dbReference type="Pfam" id="PF00483">
    <property type="entry name" value="NTP_transferase"/>
    <property type="match status" value="1"/>
</dbReference>
<keyword evidence="6 10" id="KW-0548">Nucleotidyltransferase</keyword>
<dbReference type="InterPro" id="IPR005835">
    <property type="entry name" value="NTP_transferase_dom"/>
</dbReference>
<evidence type="ECO:0000259" key="11">
    <source>
        <dbReference type="Pfam" id="PF00483"/>
    </source>
</evidence>
<comment type="similarity">
    <text evidence="2 10">Belongs to the glucose-1-phosphate thymidylyltransferase family.</text>
</comment>
<keyword evidence="7 10" id="KW-0479">Metal-binding</keyword>
<keyword evidence="5 10" id="KW-0808">Transferase</keyword>
<dbReference type="InterPro" id="IPR029044">
    <property type="entry name" value="Nucleotide-diphossugar_trans"/>
</dbReference>
<accession>A0ABY5JKB6</accession>
<reference evidence="12 13" key="1">
    <citation type="submission" date="2021-03" db="EMBL/GenBank/DDBJ databases">
        <title>Comparative Genomics and Metabolomics in the genus Turicibacter.</title>
        <authorList>
            <person name="Maki J."/>
            <person name="Looft T."/>
        </authorList>
    </citation>
    <scope>NUCLEOTIDE SEQUENCE [LARGE SCALE GENOMIC DNA]</scope>
    <source>
        <strain evidence="12 13">MMM721</strain>
    </source>
</reference>
<evidence type="ECO:0000256" key="2">
    <source>
        <dbReference type="ARBA" id="ARBA00010480"/>
    </source>
</evidence>
<dbReference type="Gene3D" id="3.90.550.10">
    <property type="entry name" value="Spore Coat Polysaccharide Biosynthesis Protein SpsA, Chain A"/>
    <property type="match status" value="1"/>
</dbReference>
<evidence type="ECO:0000256" key="8">
    <source>
        <dbReference type="ARBA" id="ARBA00022842"/>
    </source>
</evidence>
<evidence type="ECO:0000256" key="5">
    <source>
        <dbReference type="ARBA" id="ARBA00022679"/>
    </source>
</evidence>